<evidence type="ECO:0000313" key="7">
    <source>
        <dbReference type="EMBL" id="GIE97982.1"/>
    </source>
</evidence>
<organism evidence="7 8">
    <name type="scientific">Paractinoplanes rishiriensis</name>
    <dbReference type="NCBI Taxonomy" id="1050105"/>
    <lineage>
        <taxon>Bacteria</taxon>
        <taxon>Bacillati</taxon>
        <taxon>Actinomycetota</taxon>
        <taxon>Actinomycetes</taxon>
        <taxon>Micromonosporales</taxon>
        <taxon>Micromonosporaceae</taxon>
        <taxon>Paractinoplanes</taxon>
    </lineage>
</organism>
<evidence type="ECO:0000256" key="1">
    <source>
        <dbReference type="ARBA" id="ARBA00005820"/>
    </source>
</evidence>
<evidence type="ECO:0000256" key="2">
    <source>
        <dbReference type="ARBA" id="ARBA00023015"/>
    </source>
</evidence>
<dbReference type="SMART" id="SM01043">
    <property type="entry name" value="BTAD"/>
    <property type="match status" value="1"/>
</dbReference>
<feature type="DNA-binding region" description="OmpR/PhoB-type" evidence="5">
    <location>
        <begin position="1"/>
        <end position="81"/>
    </location>
</feature>
<dbReference type="PANTHER" id="PTHR35807:SF1">
    <property type="entry name" value="TRANSCRIPTIONAL REGULATOR REDD"/>
    <property type="match status" value="1"/>
</dbReference>
<dbReference type="InterPro" id="IPR042197">
    <property type="entry name" value="Apaf_helical"/>
</dbReference>
<evidence type="ECO:0000259" key="6">
    <source>
        <dbReference type="PROSITE" id="PS51755"/>
    </source>
</evidence>
<dbReference type="Gene3D" id="1.10.8.430">
    <property type="entry name" value="Helical domain of apoptotic protease-activating factors"/>
    <property type="match status" value="1"/>
</dbReference>
<dbReference type="Gene3D" id="1.25.40.10">
    <property type="entry name" value="Tetratricopeptide repeat domain"/>
    <property type="match status" value="3"/>
</dbReference>
<keyword evidence="2" id="KW-0805">Transcription regulation</keyword>
<dbReference type="CDD" id="cd15831">
    <property type="entry name" value="BTAD"/>
    <property type="match status" value="1"/>
</dbReference>
<comment type="similarity">
    <text evidence="1">Belongs to the AfsR/DnrI/RedD regulatory family.</text>
</comment>
<dbReference type="Pfam" id="PF13191">
    <property type="entry name" value="AAA_16"/>
    <property type="match status" value="1"/>
</dbReference>
<keyword evidence="4" id="KW-0804">Transcription</keyword>
<protein>
    <submittedName>
        <fullName evidence="7">SARP family transcriptional regulator</fullName>
    </submittedName>
</protein>
<dbReference type="InterPro" id="IPR041664">
    <property type="entry name" value="AAA_16"/>
</dbReference>
<dbReference type="SMART" id="SM00862">
    <property type="entry name" value="Trans_reg_C"/>
    <property type="match status" value="1"/>
</dbReference>
<dbReference type="SUPFAM" id="SSF46894">
    <property type="entry name" value="C-terminal effector domain of the bipartite response regulators"/>
    <property type="match status" value="1"/>
</dbReference>
<dbReference type="InterPro" id="IPR036388">
    <property type="entry name" value="WH-like_DNA-bd_sf"/>
</dbReference>
<dbReference type="Gene3D" id="1.10.10.10">
    <property type="entry name" value="Winged helix-like DNA-binding domain superfamily/Winged helix DNA-binding domain"/>
    <property type="match status" value="1"/>
</dbReference>
<dbReference type="SMART" id="SM00028">
    <property type="entry name" value="TPR"/>
    <property type="match status" value="4"/>
</dbReference>
<dbReference type="GO" id="GO:0043531">
    <property type="term" value="F:ADP binding"/>
    <property type="evidence" value="ECO:0007669"/>
    <property type="project" value="InterPro"/>
</dbReference>
<dbReference type="InterPro" id="IPR011990">
    <property type="entry name" value="TPR-like_helical_dom_sf"/>
</dbReference>
<evidence type="ECO:0000256" key="3">
    <source>
        <dbReference type="ARBA" id="ARBA00023125"/>
    </source>
</evidence>
<name>A0A919K2E5_9ACTN</name>
<sequence>MLGPLAVAGDPITAGRDRIVLAMMLLHPDRVLTAAELIDAVWDEQPPSTARGQLQTCVSRLRRALPSGVISTDPAGYRFALAPDELDAAVFGRLVAQARERRDPDLYRRALELWRAPALVEIDSQAVRRAAAVLDEQRAVAIEDWVDLALSAGHDRDLVGELSGLVEQFPLRERLRGQLMVALARAGRQADALAEYRRARAALREELGIEPGRALRELHKQILAGEPPEERAEMIRCLPRTVGDFTGREAAVRRLLGVVEAAGPHEPALAVIDGMAGSGKTTLALHVASLVGDQFPDAHLFVDLHGHSDREPLDPAVALLLLLRQLGIDADRVPPALDERIDLWRNELARRRVLAVLDNAASTRQIAELLPAAPGSLALVTSRRRLSGLDSVHNESLSVFTEDEALAMLARIAGERVGLEPEAAAEVVQRCGGLPLALRLAGARLAHRPRWQVADLVRRIGTSALPELAAEDRTVAGAFALSYGQLAAPAQRLFRLLGLHPAPRFDVLAVAAIDDLSTADAEDLIDDLVDVHLLEEPAPGVFRFHDLLREYATALAAELPEAERTAGLVRALDLALHAAVATSVNARRSALIRDLGRPEPLRPDLLAALTGPDERLERERPALAGYVDAAFAADRPDYGWMLPRAAWHFLWSRGYTDDIETLLARALLATRQTGDRRAEGVVANYLASAHYRHTRYQAARPLLERSIRLLHEVGDPISAANAMCNLAIVFYQVGRLTESVELCERALVVLANQDEGVSPGLCLDALSYSLAALGRYDYALRMQRRRFLLSALTGDRNAVLHSLMHLTVIRQRAGRIAPAVAERNYRTLLRWGIRLPYRALVSDVTSELAVVLLDQGRSGEAMAELRRSFALFRDMGDRRLVPWILNLMGRITRESGDPAGAAELHRRAFDRAAAVPQPIEQGRALLGLGDCLAADDPAGAAANWREARDIFERLQVPERAEAERRLGDPVAVGGR</sequence>
<dbReference type="Pfam" id="PF00486">
    <property type="entry name" value="Trans_reg_C"/>
    <property type="match status" value="1"/>
</dbReference>
<comment type="caution">
    <text evidence="7">The sequence shown here is derived from an EMBL/GenBank/DDBJ whole genome shotgun (WGS) entry which is preliminary data.</text>
</comment>
<dbReference type="Pfam" id="PF13374">
    <property type="entry name" value="TPR_10"/>
    <property type="match status" value="1"/>
</dbReference>
<dbReference type="GO" id="GO:0003677">
    <property type="term" value="F:DNA binding"/>
    <property type="evidence" value="ECO:0007669"/>
    <property type="project" value="UniProtKB-UniRule"/>
</dbReference>
<dbReference type="PANTHER" id="PTHR35807">
    <property type="entry name" value="TRANSCRIPTIONAL REGULATOR REDD-RELATED"/>
    <property type="match status" value="1"/>
</dbReference>
<dbReference type="AlphaFoldDB" id="A0A919K2E5"/>
<dbReference type="InterPro" id="IPR016032">
    <property type="entry name" value="Sig_transdc_resp-reg_C-effctor"/>
</dbReference>
<keyword evidence="8" id="KW-1185">Reference proteome</keyword>
<dbReference type="Gene3D" id="3.40.50.300">
    <property type="entry name" value="P-loop containing nucleotide triphosphate hydrolases"/>
    <property type="match status" value="1"/>
</dbReference>
<dbReference type="InterPro" id="IPR001867">
    <property type="entry name" value="OmpR/PhoB-type_DNA-bd"/>
</dbReference>
<dbReference type="PROSITE" id="PS51755">
    <property type="entry name" value="OMPR_PHOB"/>
    <property type="match status" value="1"/>
</dbReference>
<accession>A0A919K2E5</accession>
<dbReference type="SUPFAM" id="SSF48452">
    <property type="entry name" value="TPR-like"/>
    <property type="match status" value="3"/>
</dbReference>
<proteinExistence type="inferred from homology"/>
<keyword evidence="3 5" id="KW-0238">DNA-binding</keyword>
<evidence type="ECO:0000256" key="4">
    <source>
        <dbReference type="ARBA" id="ARBA00023163"/>
    </source>
</evidence>
<dbReference type="Proteomes" id="UP000636960">
    <property type="component" value="Unassembled WGS sequence"/>
</dbReference>
<dbReference type="PRINTS" id="PR00364">
    <property type="entry name" value="DISEASERSIST"/>
</dbReference>
<dbReference type="InterPro" id="IPR019734">
    <property type="entry name" value="TPR_rpt"/>
</dbReference>
<feature type="domain" description="OmpR/PhoB-type" evidence="6">
    <location>
        <begin position="1"/>
        <end position="81"/>
    </location>
</feature>
<evidence type="ECO:0000256" key="5">
    <source>
        <dbReference type="PROSITE-ProRule" id="PRU01091"/>
    </source>
</evidence>
<dbReference type="InterPro" id="IPR027417">
    <property type="entry name" value="P-loop_NTPase"/>
</dbReference>
<dbReference type="GO" id="GO:0000160">
    <property type="term" value="P:phosphorelay signal transduction system"/>
    <property type="evidence" value="ECO:0007669"/>
    <property type="project" value="InterPro"/>
</dbReference>
<dbReference type="EMBL" id="BOMV01000059">
    <property type="protein sequence ID" value="GIE97982.1"/>
    <property type="molecule type" value="Genomic_DNA"/>
</dbReference>
<dbReference type="GO" id="GO:0006355">
    <property type="term" value="P:regulation of DNA-templated transcription"/>
    <property type="evidence" value="ECO:0007669"/>
    <property type="project" value="InterPro"/>
</dbReference>
<reference evidence="7" key="1">
    <citation type="submission" date="2021-01" db="EMBL/GenBank/DDBJ databases">
        <title>Whole genome shotgun sequence of Actinoplanes rishiriensis NBRC 108556.</title>
        <authorList>
            <person name="Komaki H."/>
            <person name="Tamura T."/>
        </authorList>
    </citation>
    <scope>NUCLEOTIDE SEQUENCE</scope>
    <source>
        <strain evidence="7">NBRC 108556</strain>
    </source>
</reference>
<evidence type="ECO:0000313" key="8">
    <source>
        <dbReference type="Proteomes" id="UP000636960"/>
    </source>
</evidence>
<gene>
    <name evidence="7" type="ORF">Ari01nite_54470</name>
</gene>
<dbReference type="InterPro" id="IPR005158">
    <property type="entry name" value="BTAD"/>
</dbReference>
<dbReference type="InterPro" id="IPR051677">
    <property type="entry name" value="AfsR-DnrI-RedD_regulator"/>
</dbReference>
<dbReference type="SUPFAM" id="SSF52540">
    <property type="entry name" value="P-loop containing nucleoside triphosphate hydrolases"/>
    <property type="match status" value="1"/>
</dbReference>
<dbReference type="Pfam" id="PF03704">
    <property type="entry name" value="BTAD"/>
    <property type="match status" value="1"/>
</dbReference>